<dbReference type="InterPro" id="IPR001296">
    <property type="entry name" value="Glyco_trans_1"/>
</dbReference>
<evidence type="ECO:0000313" key="3">
    <source>
        <dbReference type="Proteomes" id="UP000031521"/>
    </source>
</evidence>
<sequence length="228" mass="25790">MSEAIAVRWSHEVIADNDAITEYVAETYGIRCSTIAYGGDHAMTVAPDHDLPFMPPERYAFALSRIEPENSVAKILEAFSTVPDKSLVYVGNWNNSDFGQRLRRQYSGFANIHMAEPIYDLAKLRGLREGADLYVHGHSAGGTNPALVEMMHFGLPIVAHGCVFNRKTTENEADYFETAEDLARFLANRDHEVEKARGLRMLEIARKRYTWDEIGRSYFNLIEKVDAN</sequence>
<gene>
    <name evidence="2" type="ORF">P73_2441</name>
</gene>
<dbReference type="EMBL" id="CP004393">
    <property type="protein sequence ID" value="AJE47156.1"/>
    <property type="molecule type" value="Genomic_DNA"/>
</dbReference>
<feature type="domain" description="Glycosyl transferase family 1" evidence="1">
    <location>
        <begin position="57"/>
        <end position="168"/>
    </location>
</feature>
<dbReference type="STRING" id="1208324.P73_2441"/>
<name>A0A0B5E2B8_9RHOB</name>
<dbReference type="Gene3D" id="3.40.50.2000">
    <property type="entry name" value="Glycogen Phosphorylase B"/>
    <property type="match status" value="1"/>
</dbReference>
<organism evidence="2 3">
    <name type="scientific">Celeribacter indicus</name>
    <dbReference type="NCBI Taxonomy" id="1208324"/>
    <lineage>
        <taxon>Bacteria</taxon>
        <taxon>Pseudomonadati</taxon>
        <taxon>Pseudomonadota</taxon>
        <taxon>Alphaproteobacteria</taxon>
        <taxon>Rhodobacterales</taxon>
        <taxon>Roseobacteraceae</taxon>
        <taxon>Celeribacter</taxon>
    </lineage>
</organism>
<keyword evidence="3" id="KW-1185">Reference proteome</keyword>
<dbReference type="AlphaFoldDB" id="A0A0B5E2B8"/>
<reference evidence="2 3" key="1">
    <citation type="journal article" date="2014" name="Int. J. Syst. Evol. Microbiol.">
        <title>Celeribacter indicus sp. nov., a polycyclic aromatic hydrocarbon-degrading bacterium from deep-sea sediment and reclassification of Huaishuia halophila as Celeribacter halophilus comb. nov.</title>
        <authorList>
            <person name="Lai Q."/>
            <person name="Cao J."/>
            <person name="Yuan J."/>
            <person name="Li F."/>
            <person name="Shao Z."/>
        </authorList>
    </citation>
    <scope>NUCLEOTIDE SEQUENCE [LARGE SCALE GENOMIC DNA]</scope>
    <source>
        <strain evidence="2">P73</strain>
    </source>
</reference>
<proteinExistence type="predicted"/>
<dbReference type="Pfam" id="PF00534">
    <property type="entry name" value="Glycos_transf_1"/>
    <property type="match status" value="1"/>
</dbReference>
<evidence type="ECO:0000313" key="2">
    <source>
        <dbReference type="EMBL" id="AJE47156.1"/>
    </source>
</evidence>
<dbReference type="SUPFAM" id="SSF53756">
    <property type="entry name" value="UDP-Glycosyltransferase/glycogen phosphorylase"/>
    <property type="match status" value="1"/>
</dbReference>
<protein>
    <submittedName>
        <fullName evidence="2">Group 1 glycosyl transferase</fullName>
    </submittedName>
</protein>
<dbReference type="HOGENOM" id="CLU_009583_3_0_5"/>
<dbReference type="KEGG" id="cid:P73_2441"/>
<dbReference type="Proteomes" id="UP000031521">
    <property type="component" value="Chromosome"/>
</dbReference>
<dbReference type="GO" id="GO:0016757">
    <property type="term" value="F:glycosyltransferase activity"/>
    <property type="evidence" value="ECO:0007669"/>
    <property type="project" value="InterPro"/>
</dbReference>
<keyword evidence="2" id="KW-0808">Transferase</keyword>
<evidence type="ECO:0000259" key="1">
    <source>
        <dbReference type="Pfam" id="PF00534"/>
    </source>
</evidence>
<accession>A0A0B5E2B8</accession>